<dbReference type="EMBL" id="MKGL01000141">
    <property type="protein sequence ID" value="RNF05183.1"/>
    <property type="molecule type" value="Genomic_DNA"/>
</dbReference>
<proteinExistence type="predicted"/>
<feature type="compositionally biased region" description="Low complexity" evidence="2">
    <location>
        <begin position="136"/>
        <end position="147"/>
    </location>
</feature>
<feature type="coiled-coil region" evidence="1">
    <location>
        <begin position="633"/>
        <end position="660"/>
    </location>
</feature>
<comment type="caution">
    <text evidence="3">The sequence shown here is derived from an EMBL/GenBank/DDBJ whole genome shotgun (WGS) entry which is preliminary data.</text>
</comment>
<evidence type="ECO:0000313" key="4">
    <source>
        <dbReference type="Proteomes" id="UP000283634"/>
    </source>
</evidence>
<evidence type="ECO:0000256" key="1">
    <source>
        <dbReference type="SAM" id="Coils"/>
    </source>
</evidence>
<reference evidence="3 4" key="1">
    <citation type="journal article" date="2018" name="BMC Genomics">
        <title>Genomic comparison of Trypanosoma conorhini and Trypanosoma rangeli to Trypanosoma cruzi strains of high and low virulence.</title>
        <authorList>
            <person name="Bradwell K.R."/>
            <person name="Koparde V.N."/>
            <person name="Matveyev A.V."/>
            <person name="Serrano M.G."/>
            <person name="Alves J.M."/>
            <person name="Parikh H."/>
            <person name="Huang B."/>
            <person name="Lee V."/>
            <person name="Espinosa-Alvarez O."/>
            <person name="Ortiz P.A."/>
            <person name="Costa-Martins A.G."/>
            <person name="Teixeira M.M."/>
            <person name="Buck G.A."/>
        </authorList>
    </citation>
    <scope>NUCLEOTIDE SEQUENCE [LARGE SCALE GENOMIC DNA]</scope>
    <source>
        <strain evidence="3 4">AM80</strain>
    </source>
</reference>
<accession>A0A422NI76</accession>
<dbReference type="Proteomes" id="UP000283634">
    <property type="component" value="Unassembled WGS sequence"/>
</dbReference>
<evidence type="ECO:0000313" key="3">
    <source>
        <dbReference type="EMBL" id="RNF05183.1"/>
    </source>
</evidence>
<sequence>MHTPTLPTHFKTALQACAGAGEAQQSRGNDRGTGSPVGSDAEDEFGQFFEALAAPDVVTRTQAASVTVAAISRDSTSAGTGASCANFPGAVAAVHGVRFSTPASPLSTTSSVRGLEGSSALPPGVANNAATPLHRAAGAPWAASSWSERAGRKTSPATCFNGHAPTLPGHTGGCDKATVSTRVPSMHAGDAASAPTATSLSPKNKRKHDAQHNHKCDGELPLTETIALVSYSSPTINTPESCCMTLAEGKLSPPERGATMLLPLLEINGAAEEHSVVSCTGSSIHGSMASDSVPKLLPTATSMRPPHNDGVWENVTPLLRPRLNCASSETEEDGSGVCATHGQVEVDDDDDEFGEFVEVAPRPGMEPVATPEVMPEGGQPLAHAIDGPEREPVHEVAANGETGNEQDHENDIDEEEGEWAAFTGAVASPSLQLQQVTSAAGAAGVRDVDAAEEPCSQDSEGKFIFHRDMDIARMVRWLRELTGCVLDGEESRDPSRWGATEQPQRGAVSSHCGELREGQSRSELLYSVMESLPFTGLGLPNVAGDTSPGPDCSVVLGGSFVSHNLPVWMPFLGEGREADIETSQQLHQTAATLSLVDFVTTARISDRHIFHRHEQLESVLLQASQLQLKGIPLSEAIAKVRDVATEYQRQQQKQEEKEKQHAHVINGPVWEIHPMLPVPCIGGSLFPASSLRLPL</sequence>
<feature type="region of interest" description="Disordered" evidence="2">
    <location>
        <begin position="19"/>
        <end position="42"/>
    </location>
</feature>
<feature type="region of interest" description="Disordered" evidence="2">
    <location>
        <begin position="102"/>
        <end position="216"/>
    </location>
</feature>
<dbReference type="OMA" id="KHRETHV"/>
<feature type="region of interest" description="Disordered" evidence="2">
    <location>
        <begin position="488"/>
        <end position="513"/>
    </location>
</feature>
<dbReference type="AlphaFoldDB" id="A0A422NI76"/>
<organism evidence="3 4">
    <name type="scientific">Trypanosoma rangeli</name>
    <dbReference type="NCBI Taxonomy" id="5698"/>
    <lineage>
        <taxon>Eukaryota</taxon>
        <taxon>Discoba</taxon>
        <taxon>Euglenozoa</taxon>
        <taxon>Kinetoplastea</taxon>
        <taxon>Metakinetoplastina</taxon>
        <taxon>Trypanosomatida</taxon>
        <taxon>Trypanosomatidae</taxon>
        <taxon>Trypanosoma</taxon>
        <taxon>Herpetosoma</taxon>
    </lineage>
</organism>
<evidence type="ECO:0000256" key="2">
    <source>
        <dbReference type="SAM" id="MobiDB-lite"/>
    </source>
</evidence>
<protein>
    <submittedName>
        <fullName evidence="3">Uncharacterized protein</fullName>
    </submittedName>
</protein>
<keyword evidence="4" id="KW-1185">Reference proteome</keyword>
<dbReference type="RefSeq" id="XP_029238532.1">
    <property type="nucleotide sequence ID" value="XM_029381670.1"/>
</dbReference>
<keyword evidence="1" id="KW-0175">Coiled coil</keyword>
<dbReference type="OrthoDB" id="253139at2759"/>
<feature type="compositionally biased region" description="Low complexity" evidence="2">
    <location>
        <begin position="102"/>
        <end position="111"/>
    </location>
</feature>
<feature type="compositionally biased region" description="Low complexity" evidence="2">
    <location>
        <begin position="191"/>
        <end position="202"/>
    </location>
</feature>
<name>A0A422NI76_TRYRA</name>
<dbReference type="GeneID" id="40328689"/>
<gene>
    <name evidence="3" type="ORF">TraAM80_04756</name>
</gene>